<reference evidence="1 2" key="1">
    <citation type="submission" date="2021-06" db="EMBL/GenBank/DDBJ databases">
        <title>Caerostris darwini draft genome.</title>
        <authorList>
            <person name="Kono N."/>
            <person name="Arakawa K."/>
        </authorList>
    </citation>
    <scope>NUCLEOTIDE SEQUENCE [LARGE SCALE GENOMIC DNA]</scope>
</reference>
<name>A0AAV4NWM3_9ARAC</name>
<organism evidence="1 2">
    <name type="scientific">Caerostris darwini</name>
    <dbReference type="NCBI Taxonomy" id="1538125"/>
    <lineage>
        <taxon>Eukaryota</taxon>
        <taxon>Metazoa</taxon>
        <taxon>Ecdysozoa</taxon>
        <taxon>Arthropoda</taxon>
        <taxon>Chelicerata</taxon>
        <taxon>Arachnida</taxon>
        <taxon>Araneae</taxon>
        <taxon>Araneomorphae</taxon>
        <taxon>Entelegynae</taxon>
        <taxon>Araneoidea</taxon>
        <taxon>Araneidae</taxon>
        <taxon>Caerostris</taxon>
    </lineage>
</organism>
<dbReference type="EMBL" id="BPLQ01002061">
    <property type="protein sequence ID" value="GIX88371.1"/>
    <property type="molecule type" value="Genomic_DNA"/>
</dbReference>
<keyword evidence="2" id="KW-1185">Reference proteome</keyword>
<dbReference type="Proteomes" id="UP001054837">
    <property type="component" value="Unassembled WGS sequence"/>
</dbReference>
<evidence type="ECO:0000313" key="1">
    <source>
        <dbReference type="EMBL" id="GIX88371.1"/>
    </source>
</evidence>
<proteinExistence type="predicted"/>
<protein>
    <submittedName>
        <fullName evidence="1">Uncharacterized protein</fullName>
    </submittedName>
</protein>
<gene>
    <name evidence="1" type="ORF">CDAR_188141</name>
</gene>
<comment type="caution">
    <text evidence="1">The sequence shown here is derived from an EMBL/GenBank/DDBJ whole genome shotgun (WGS) entry which is preliminary data.</text>
</comment>
<accession>A0AAV4NWM3</accession>
<sequence>MPLCADWWRTGATGGGRGLRSVAGERMAWTGAEIGAQFHFKASDCSPPVEWCALFYFVRQWEGNPDYINLKFVLYLKAPNFNW</sequence>
<evidence type="ECO:0000313" key="2">
    <source>
        <dbReference type="Proteomes" id="UP001054837"/>
    </source>
</evidence>
<dbReference type="AlphaFoldDB" id="A0AAV4NWM3"/>